<dbReference type="GO" id="GO:0008930">
    <property type="term" value="F:methylthioadenosine nucleosidase activity"/>
    <property type="evidence" value="ECO:0007669"/>
    <property type="project" value="TreeGrafter"/>
</dbReference>
<dbReference type="Gene3D" id="3.40.50.2300">
    <property type="match status" value="1"/>
</dbReference>
<evidence type="ECO:0000259" key="2">
    <source>
        <dbReference type="PROSITE" id="PS50110"/>
    </source>
</evidence>
<dbReference type="InterPro" id="IPR011006">
    <property type="entry name" value="CheY-like_superfamily"/>
</dbReference>
<dbReference type="GO" id="GO:0005829">
    <property type="term" value="C:cytosol"/>
    <property type="evidence" value="ECO:0007669"/>
    <property type="project" value="TreeGrafter"/>
</dbReference>
<keyword evidence="1" id="KW-0597">Phosphoprotein</keyword>
<evidence type="ECO:0000256" key="1">
    <source>
        <dbReference type="PROSITE-ProRule" id="PRU00169"/>
    </source>
</evidence>
<dbReference type="Pfam" id="PF01048">
    <property type="entry name" value="PNP_UDP_1"/>
    <property type="match status" value="1"/>
</dbReference>
<dbReference type="GO" id="GO:0019284">
    <property type="term" value="P:L-methionine salvage from S-adenosylmethionine"/>
    <property type="evidence" value="ECO:0007669"/>
    <property type="project" value="TreeGrafter"/>
</dbReference>
<dbReference type="InterPro" id="IPR000845">
    <property type="entry name" value="Nucleoside_phosphorylase_d"/>
</dbReference>
<gene>
    <name evidence="3" type="ORF">DRW42_25420</name>
</gene>
<protein>
    <recommendedName>
        <fullName evidence="2">Response regulatory domain-containing protein</fullName>
    </recommendedName>
</protein>
<dbReference type="GO" id="GO:0000160">
    <property type="term" value="P:phosphorelay signal transduction system"/>
    <property type="evidence" value="ECO:0007669"/>
    <property type="project" value="InterPro"/>
</dbReference>
<dbReference type="EMBL" id="QNQU01000032">
    <property type="protein sequence ID" value="RBQ02687.1"/>
    <property type="molecule type" value="Genomic_DNA"/>
</dbReference>
<dbReference type="RefSeq" id="WP_113951691.1">
    <property type="nucleotide sequence ID" value="NZ_QNQU01000032.1"/>
</dbReference>
<dbReference type="OrthoDB" id="2988699at2"/>
<dbReference type="GO" id="GO:0008782">
    <property type="term" value="F:adenosylhomocysteine nucleosidase activity"/>
    <property type="evidence" value="ECO:0007669"/>
    <property type="project" value="TreeGrafter"/>
</dbReference>
<dbReference type="PROSITE" id="PS50110">
    <property type="entry name" value="RESPONSE_REGULATORY"/>
    <property type="match status" value="1"/>
</dbReference>
<comment type="caution">
    <text evidence="3">The sequence shown here is derived from an EMBL/GenBank/DDBJ whole genome shotgun (WGS) entry which is preliminary data.</text>
</comment>
<proteinExistence type="predicted"/>
<name>A0A366KLV8_9SPHI</name>
<accession>A0A366KLV8</accession>
<dbReference type="InterPro" id="IPR035994">
    <property type="entry name" value="Nucleoside_phosphorylase_sf"/>
</dbReference>
<sequence>MIKILVVEDTASKAGKVAKLLDSITGCSYEIASDLVTARKFLQDHFNIMILDLHLPERFSEVAIESKGFDFVLEIRKTRRLKMPDHILGLTEHTEVHLKYKSIFDENLINLVQYDPGSISWESKIRTKIEELQQSSIGLPSVNTQRYDIAFVNALRSPELDAVLELDYQWQKKKIPNDSANYFEGKIELPSYGTLNVVATHLPQMGMVATATSTMKIIEHFRPKFVIMTGICGGVEGKVNLGDVVISDMSFDLESGKIVVDPEGKQGFEPDYRVIPINSSLKEAFIDLATDDKILARIKSNWKGNKISGELNLHVGPVGSGAAVISNKDYIENKIKHQRKLIAIDMESYAISYCCEYCTKPQPIPILIKSVSDYANPDKGDNMQKYCATMSAWTADYIIRNILTFD</sequence>
<reference evidence="3 4" key="1">
    <citation type="submission" date="2018-07" db="EMBL/GenBank/DDBJ databases">
        <title>A draft genome of a endophytic bacteria, a new species of Pedobacter.</title>
        <authorList>
            <person name="Zhang Z.D."/>
            <person name="Chen Z.J."/>
        </authorList>
    </citation>
    <scope>NUCLEOTIDE SEQUENCE [LARGE SCALE GENOMIC DNA]</scope>
    <source>
        <strain evidence="3 4">RS10</strain>
    </source>
</reference>
<organism evidence="3 4">
    <name type="scientific">Pedobacter miscanthi</name>
    <dbReference type="NCBI Taxonomy" id="2259170"/>
    <lineage>
        <taxon>Bacteria</taxon>
        <taxon>Pseudomonadati</taxon>
        <taxon>Bacteroidota</taxon>
        <taxon>Sphingobacteriia</taxon>
        <taxon>Sphingobacteriales</taxon>
        <taxon>Sphingobacteriaceae</taxon>
        <taxon>Pedobacter</taxon>
    </lineage>
</organism>
<dbReference type="GO" id="GO:0009116">
    <property type="term" value="P:nucleoside metabolic process"/>
    <property type="evidence" value="ECO:0007669"/>
    <property type="project" value="InterPro"/>
</dbReference>
<feature type="modified residue" description="4-aspartylphosphate" evidence="1">
    <location>
        <position position="52"/>
    </location>
</feature>
<evidence type="ECO:0000313" key="3">
    <source>
        <dbReference type="EMBL" id="RBQ02687.1"/>
    </source>
</evidence>
<dbReference type="AlphaFoldDB" id="A0A366KLV8"/>
<dbReference type="PANTHER" id="PTHR46832:SF1">
    <property type="entry name" value="5'-METHYLTHIOADENOSINE_S-ADENOSYLHOMOCYSTEINE NUCLEOSIDASE"/>
    <property type="match status" value="1"/>
</dbReference>
<dbReference type="Proteomes" id="UP000252081">
    <property type="component" value="Unassembled WGS sequence"/>
</dbReference>
<dbReference type="SUPFAM" id="SSF53167">
    <property type="entry name" value="Purine and uridine phosphorylases"/>
    <property type="match status" value="1"/>
</dbReference>
<dbReference type="PANTHER" id="PTHR46832">
    <property type="entry name" value="5'-METHYLTHIOADENOSINE/S-ADENOSYLHOMOCYSTEINE NUCLEOSIDASE"/>
    <property type="match status" value="1"/>
</dbReference>
<keyword evidence="4" id="KW-1185">Reference proteome</keyword>
<dbReference type="SUPFAM" id="SSF52172">
    <property type="entry name" value="CheY-like"/>
    <property type="match status" value="1"/>
</dbReference>
<dbReference type="Gene3D" id="3.40.50.1580">
    <property type="entry name" value="Nucleoside phosphorylase domain"/>
    <property type="match status" value="1"/>
</dbReference>
<evidence type="ECO:0000313" key="4">
    <source>
        <dbReference type="Proteomes" id="UP000252081"/>
    </source>
</evidence>
<feature type="domain" description="Response regulatory" evidence="2">
    <location>
        <begin position="3"/>
        <end position="130"/>
    </location>
</feature>
<dbReference type="InterPro" id="IPR001789">
    <property type="entry name" value="Sig_transdc_resp-reg_receiver"/>
</dbReference>
<dbReference type="CDD" id="cd09008">
    <property type="entry name" value="MTAN"/>
    <property type="match status" value="1"/>
</dbReference>